<sequence length="55" mass="6327">MLKVISKHRWIIFVAVVSLSMLLSGCTSSNNKNMRKTTRTKSSEIDKTKKSERKK</sequence>
<evidence type="ECO:0008006" key="4">
    <source>
        <dbReference type="Google" id="ProtNLM"/>
    </source>
</evidence>
<dbReference type="PROSITE" id="PS51257">
    <property type="entry name" value="PROKAR_LIPOPROTEIN"/>
    <property type="match status" value="1"/>
</dbReference>
<gene>
    <name evidence="2" type="ORF">NCTC10815_01944</name>
</gene>
<organism evidence="2 3">
    <name type="scientific">Listeria grayi</name>
    <name type="common">Listeria murrayi</name>
    <dbReference type="NCBI Taxonomy" id="1641"/>
    <lineage>
        <taxon>Bacteria</taxon>
        <taxon>Bacillati</taxon>
        <taxon>Bacillota</taxon>
        <taxon>Bacilli</taxon>
        <taxon>Bacillales</taxon>
        <taxon>Listeriaceae</taxon>
        <taxon>Listeria</taxon>
    </lineage>
</organism>
<feature type="region of interest" description="Disordered" evidence="1">
    <location>
        <begin position="26"/>
        <end position="55"/>
    </location>
</feature>
<dbReference type="AlphaFoldDB" id="A0A378MLI7"/>
<protein>
    <recommendedName>
        <fullName evidence="4">Lipoprotein</fullName>
    </recommendedName>
</protein>
<evidence type="ECO:0000313" key="2">
    <source>
        <dbReference type="EMBL" id="STY44595.1"/>
    </source>
</evidence>
<dbReference type="EMBL" id="UGPG01000001">
    <property type="protein sequence ID" value="STY44595.1"/>
    <property type="molecule type" value="Genomic_DNA"/>
</dbReference>
<evidence type="ECO:0000256" key="1">
    <source>
        <dbReference type="SAM" id="MobiDB-lite"/>
    </source>
</evidence>
<accession>A0A378MLI7</accession>
<evidence type="ECO:0000313" key="3">
    <source>
        <dbReference type="Proteomes" id="UP000254879"/>
    </source>
</evidence>
<dbReference type="Proteomes" id="UP000254879">
    <property type="component" value="Unassembled WGS sequence"/>
</dbReference>
<proteinExistence type="predicted"/>
<reference evidence="2 3" key="1">
    <citation type="submission" date="2018-06" db="EMBL/GenBank/DDBJ databases">
        <authorList>
            <consortium name="Pathogen Informatics"/>
            <person name="Doyle S."/>
        </authorList>
    </citation>
    <scope>NUCLEOTIDE SEQUENCE [LARGE SCALE GENOMIC DNA]</scope>
    <source>
        <strain evidence="3">NCTC 10815</strain>
    </source>
</reference>
<name>A0A378MLI7_LISGR</name>